<sequence length="447" mass="50943">MQVIKASIDSIMATSIVKNIQARKKYSLGSDVDKEVVFDFPFLLQEDTVSYIKNHGKVMFILRGPPSTGKATLSEMLTTTYPEAEFCCADSYFKNSFASPVRSKASIADSHVYCEKKAKEACLSNAKTIIVQNTHIRKWEMQPYLDLAAEFHYTVIMAITLYRFDVTPEALLANNTDGLDIRYFRNRLRQWVHVPAVAMGWFLGPQDSAFVLASLLESLKELTGDAKFCRVFDVYDSGKIINYFRAKKVVFCVAGYSSDPSEMEKHYLSDEVQYFYGKSFSITILGYLINTSGAYAIVHLNEEMQLLTLDNKQTPGKRYDIADYMANLEVNSNLFNHSKTTVFKEDKIEEGITAVEENWLDEEEFKVARCSFIQLAVREEDLFKIDSTRKEFQSSMQLLADEDGVLSYSNFTELENGTQICRLEDESWVVKAPKKMVVKSIYSGLYV</sequence>
<gene>
    <name evidence="1" type="ORF">JTE90_026305</name>
</gene>
<organism evidence="1 2">
    <name type="scientific">Oedothorax gibbosus</name>
    <dbReference type="NCBI Taxonomy" id="931172"/>
    <lineage>
        <taxon>Eukaryota</taxon>
        <taxon>Metazoa</taxon>
        <taxon>Ecdysozoa</taxon>
        <taxon>Arthropoda</taxon>
        <taxon>Chelicerata</taxon>
        <taxon>Arachnida</taxon>
        <taxon>Araneae</taxon>
        <taxon>Araneomorphae</taxon>
        <taxon>Entelegynae</taxon>
        <taxon>Araneoidea</taxon>
        <taxon>Linyphiidae</taxon>
        <taxon>Erigoninae</taxon>
        <taxon>Oedothorax</taxon>
    </lineage>
</organism>
<dbReference type="Gene3D" id="3.40.50.300">
    <property type="entry name" value="P-loop containing nucleotide triphosphate hydrolases"/>
    <property type="match status" value="1"/>
</dbReference>
<dbReference type="Proteomes" id="UP000827092">
    <property type="component" value="Unassembled WGS sequence"/>
</dbReference>
<dbReference type="InterPro" id="IPR008431">
    <property type="entry name" value="CNPase"/>
</dbReference>
<evidence type="ECO:0000313" key="1">
    <source>
        <dbReference type="EMBL" id="KAG8179405.1"/>
    </source>
</evidence>
<comment type="caution">
    <text evidence="1">The sequence shown here is derived from an EMBL/GenBank/DDBJ whole genome shotgun (WGS) entry which is preliminary data.</text>
</comment>
<dbReference type="GO" id="GO:0009214">
    <property type="term" value="P:cyclic nucleotide catabolic process"/>
    <property type="evidence" value="ECO:0007669"/>
    <property type="project" value="InterPro"/>
</dbReference>
<dbReference type="PANTHER" id="PTHR10156:SF0">
    <property type="entry name" value="2',3'-CYCLIC-NUCLEOTIDE 3'-PHOSPHODIESTERASE"/>
    <property type="match status" value="1"/>
</dbReference>
<dbReference type="GO" id="GO:0016020">
    <property type="term" value="C:membrane"/>
    <property type="evidence" value="ECO:0007669"/>
    <property type="project" value="InterPro"/>
</dbReference>
<reference evidence="1 2" key="1">
    <citation type="journal article" date="2022" name="Nat. Ecol. Evol.">
        <title>A masculinizing supergene underlies an exaggerated male reproductive morph in a spider.</title>
        <authorList>
            <person name="Hendrickx F."/>
            <person name="De Corte Z."/>
            <person name="Sonet G."/>
            <person name="Van Belleghem S.M."/>
            <person name="Kostlbacher S."/>
            <person name="Vangestel C."/>
        </authorList>
    </citation>
    <scope>NUCLEOTIDE SEQUENCE [LARGE SCALE GENOMIC DNA]</scope>
    <source>
        <strain evidence="1">W744_W776</strain>
    </source>
</reference>
<dbReference type="InterPro" id="IPR027417">
    <property type="entry name" value="P-loop_NTPase"/>
</dbReference>
<proteinExistence type="predicted"/>
<dbReference type="PANTHER" id="PTHR10156">
    <property type="entry name" value="2',3'-CYCLIC-NUCLEOTIDE 3'-PHOSPHODIESTERASE"/>
    <property type="match status" value="1"/>
</dbReference>
<dbReference type="EMBL" id="JAFNEN010000627">
    <property type="protein sequence ID" value="KAG8179405.1"/>
    <property type="molecule type" value="Genomic_DNA"/>
</dbReference>
<dbReference type="Gene3D" id="3.90.1740.10">
    <property type="entry name" value="2',3'-cyclic nucleotide 3'-phosphodiesterase superfamily"/>
    <property type="match status" value="1"/>
</dbReference>
<protein>
    <recommendedName>
        <fullName evidence="3">2',3'-cyclic-nucleotide 3'-phosphodiesterase</fullName>
    </recommendedName>
</protein>
<dbReference type="GO" id="GO:0005737">
    <property type="term" value="C:cytoplasm"/>
    <property type="evidence" value="ECO:0007669"/>
    <property type="project" value="TreeGrafter"/>
</dbReference>
<dbReference type="GO" id="GO:0004113">
    <property type="term" value="F:2',3'-cyclic-nucleotide 3'-phosphodiesterase activity"/>
    <property type="evidence" value="ECO:0007669"/>
    <property type="project" value="InterPro"/>
</dbReference>
<keyword evidence="2" id="KW-1185">Reference proteome</keyword>
<evidence type="ECO:0000313" key="2">
    <source>
        <dbReference type="Proteomes" id="UP000827092"/>
    </source>
</evidence>
<accession>A0AAV6U6Y3</accession>
<name>A0AAV6U6Y3_9ARAC</name>
<dbReference type="AlphaFoldDB" id="A0AAV6U6Y3"/>
<evidence type="ECO:0008006" key="3">
    <source>
        <dbReference type="Google" id="ProtNLM"/>
    </source>
</evidence>
<dbReference type="Pfam" id="PF13671">
    <property type="entry name" value="AAA_33"/>
    <property type="match status" value="1"/>
</dbReference>